<accession>A0A379IE45</accession>
<reference evidence="2 3" key="1">
    <citation type="submission" date="2018-06" db="EMBL/GenBank/DDBJ databases">
        <authorList>
            <consortium name="Pathogen Informatics"/>
            <person name="Doyle S."/>
        </authorList>
    </citation>
    <scope>NUCLEOTIDE SEQUENCE [LARGE SCALE GENOMIC DNA]</scope>
    <source>
        <strain evidence="2 3">NCTC10392</strain>
    </source>
</reference>
<dbReference type="AlphaFoldDB" id="A0A379IE45"/>
<dbReference type="EMBL" id="UGUS01000002">
    <property type="protein sequence ID" value="SUD31072.1"/>
    <property type="molecule type" value="Genomic_DNA"/>
</dbReference>
<feature type="transmembrane region" description="Helical" evidence="1">
    <location>
        <begin position="20"/>
        <end position="41"/>
    </location>
</feature>
<protein>
    <submittedName>
        <fullName evidence="2">Uncharacterized protein</fullName>
    </submittedName>
</protein>
<keyword evidence="1" id="KW-0812">Transmembrane</keyword>
<gene>
    <name evidence="2" type="ORF">NCTC10392_02998</name>
</gene>
<sequence>MSHDPYRNPHLPPKTMKDKLSGYFYIALVVGLNLFGLYLLFSGKVHDMGDFFRK</sequence>
<dbReference type="Proteomes" id="UP000255125">
    <property type="component" value="Unassembled WGS sequence"/>
</dbReference>
<organism evidence="2 3">
    <name type="scientific">Pseudomonas fluorescens</name>
    <dbReference type="NCBI Taxonomy" id="294"/>
    <lineage>
        <taxon>Bacteria</taxon>
        <taxon>Pseudomonadati</taxon>
        <taxon>Pseudomonadota</taxon>
        <taxon>Gammaproteobacteria</taxon>
        <taxon>Pseudomonadales</taxon>
        <taxon>Pseudomonadaceae</taxon>
        <taxon>Pseudomonas</taxon>
    </lineage>
</organism>
<keyword evidence="1" id="KW-0472">Membrane</keyword>
<evidence type="ECO:0000313" key="3">
    <source>
        <dbReference type="Proteomes" id="UP000255125"/>
    </source>
</evidence>
<name>A0A379IE45_PSEFL</name>
<evidence type="ECO:0000313" key="2">
    <source>
        <dbReference type="EMBL" id="SUD31072.1"/>
    </source>
</evidence>
<keyword evidence="1" id="KW-1133">Transmembrane helix</keyword>
<evidence type="ECO:0000256" key="1">
    <source>
        <dbReference type="SAM" id="Phobius"/>
    </source>
</evidence>
<proteinExistence type="predicted"/>